<keyword evidence="1" id="KW-0106">Calcium</keyword>
<organism evidence="4 5">
    <name type="scientific">Patella caerulea</name>
    <name type="common">Rayed Mediterranean limpet</name>
    <dbReference type="NCBI Taxonomy" id="87958"/>
    <lineage>
        <taxon>Eukaryota</taxon>
        <taxon>Metazoa</taxon>
        <taxon>Spiralia</taxon>
        <taxon>Lophotrochozoa</taxon>
        <taxon>Mollusca</taxon>
        <taxon>Gastropoda</taxon>
        <taxon>Patellogastropoda</taxon>
        <taxon>Patelloidea</taxon>
        <taxon>Patellidae</taxon>
        <taxon>Patella</taxon>
    </lineage>
</organism>
<feature type="signal peptide" evidence="2">
    <location>
        <begin position="1"/>
        <end position="21"/>
    </location>
</feature>
<dbReference type="InterPro" id="IPR018247">
    <property type="entry name" value="EF_Hand_1_Ca_BS"/>
</dbReference>
<evidence type="ECO:0000313" key="4">
    <source>
        <dbReference type="EMBL" id="KAK6176252.1"/>
    </source>
</evidence>
<comment type="caution">
    <text evidence="4">The sequence shown here is derived from an EMBL/GenBank/DDBJ whole genome shotgun (WGS) entry which is preliminary data.</text>
</comment>
<feature type="domain" description="EF-hand" evidence="3">
    <location>
        <begin position="178"/>
        <end position="213"/>
    </location>
</feature>
<name>A0AAN8JEY4_PATCE</name>
<reference evidence="4 5" key="1">
    <citation type="submission" date="2024-01" db="EMBL/GenBank/DDBJ databases">
        <title>The genome of the rayed Mediterranean limpet Patella caerulea (Linnaeus, 1758).</title>
        <authorList>
            <person name="Anh-Thu Weber A."/>
            <person name="Halstead-Nussloch G."/>
        </authorList>
    </citation>
    <scope>NUCLEOTIDE SEQUENCE [LARGE SCALE GENOMIC DNA]</scope>
    <source>
        <strain evidence="4">AATW-2023a</strain>
        <tissue evidence="4">Whole specimen</tissue>
    </source>
</reference>
<evidence type="ECO:0000313" key="5">
    <source>
        <dbReference type="Proteomes" id="UP001347796"/>
    </source>
</evidence>
<dbReference type="InterPro" id="IPR011992">
    <property type="entry name" value="EF-hand-dom_pair"/>
</dbReference>
<keyword evidence="2" id="KW-0732">Signal</keyword>
<dbReference type="GO" id="GO:0005509">
    <property type="term" value="F:calcium ion binding"/>
    <property type="evidence" value="ECO:0007669"/>
    <property type="project" value="InterPro"/>
</dbReference>
<dbReference type="Proteomes" id="UP001347796">
    <property type="component" value="Unassembled WGS sequence"/>
</dbReference>
<gene>
    <name evidence="4" type="ORF">SNE40_014568</name>
</gene>
<dbReference type="Gene3D" id="1.10.238.10">
    <property type="entry name" value="EF-hand"/>
    <property type="match status" value="1"/>
</dbReference>
<dbReference type="InterPro" id="IPR002048">
    <property type="entry name" value="EF_hand_dom"/>
</dbReference>
<keyword evidence="5" id="KW-1185">Reference proteome</keyword>
<evidence type="ECO:0000256" key="1">
    <source>
        <dbReference type="ARBA" id="ARBA00022837"/>
    </source>
</evidence>
<sequence length="213" mass="24133">MKRRVLLLTFVLGFTINFGYSKEISREKTHDVKETETRFQLIRENGGIDGFEDVRSIGAVDISDSDISDIFNDRKLNQGNSNDESFDIINDVQPKDGLKLLDDFQSEKYESLKSVIDTIVIDDDRDENKINDQSETPSDVVPADEFVFEPIRMPTHFKSYDSNNDGFIEIKELVDVTGASENVQAAFEASDFDRNGKIDKNEFANAPWDLTGS</sequence>
<dbReference type="Pfam" id="PF13499">
    <property type="entry name" value="EF-hand_7"/>
    <property type="match status" value="1"/>
</dbReference>
<protein>
    <recommendedName>
        <fullName evidence="3">EF-hand domain-containing protein</fullName>
    </recommendedName>
</protein>
<feature type="chain" id="PRO_5043034679" description="EF-hand domain-containing protein" evidence="2">
    <location>
        <begin position="22"/>
        <end position="213"/>
    </location>
</feature>
<proteinExistence type="predicted"/>
<evidence type="ECO:0000256" key="2">
    <source>
        <dbReference type="SAM" id="SignalP"/>
    </source>
</evidence>
<evidence type="ECO:0000259" key="3">
    <source>
        <dbReference type="PROSITE" id="PS50222"/>
    </source>
</evidence>
<dbReference type="SUPFAM" id="SSF47473">
    <property type="entry name" value="EF-hand"/>
    <property type="match status" value="1"/>
</dbReference>
<dbReference type="PROSITE" id="PS50222">
    <property type="entry name" value="EF_HAND_2"/>
    <property type="match status" value="1"/>
</dbReference>
<accession>A0AAN8JEY4</accession>
<dbReference type="EMBL" id="JAZGQO010000010">
    <property type="protein sequence ID" value="KAK6176252.1"/>
    <property type="molecule type" value="Genomic_DNA"/>
</dbReference>
<dbReference type="AlphaFoldDB" id="A0AAN8JEY4"/>
<dbReference type="PROSITE" id="PS00018">
    <property type="entry name" value="EF_HAND_1"/>
    <property type="match status" value="1"/>
</dbReference>